<feature type="signal peptide" evidence="9">
    <location>
        <begin position="1"/>
        <end position="25"/>
    </location>
</feature>
<reference evidence="12 13" key="1">
    <citation type="submission" date="2016-10" db="EMBL/GenBank/DDBJ databases">
        <authorList>
            <person name="de Groot N.N."/>
        </authorList>
    </citation>
    <scope>NUCLEOTIDE SEQUENCE [LARGE SCALE GENOMIC DNA]</scope>
    <source>
        <strain evidence="12 13">LMG 27731</strain>
    </source>
</reference>
<evidence type="ECO:0000313" key="13">
    <source>
        <dbReference type="Proteomes" id="UP000198844"/>
    </source>
</evidence>
<organism evidence="12 13">
    <name type="scientific">Paraburkholderia aspalathi</name>
    <dbReference type="NCBI Taxonomy" id="1324617"/>
    <lineage>
        <taxon>Bacteria</taxon>
        <taxon>Pseudomonadati</taxon>
        <taxon>Pseudomonadota</taxon>
        <taxon>Betaproteobacteria</taxon>
        <taxon>Burkholderiales</taxon>
        <taxon>Burkholderiaceae</taxon>
        <taxon>Paraburkholderia</taxon>
    </lineage>
</organism>
<dbReference type="Pfam" id="PF02753">
    <property type="entry name" value="PapD_C"/>
    <property type="match status" value="1"/>
</dbReference>
<dbReference type="SUPFAM" id="SSF49354">
    <property type="entry name" value="PapD-like"/>
    <property type="match status" value="1"/>
</dbReference>
<dbReference type="PROSITE" id="PS00635">
    <property type="entry name" value="PILI_CHAPERONE"/>
    <property type="match status" value="1"/>
</dbReference>
<dbReference type="Gene3D" id="2.60.40.10">
    <property type="entry name" value="Immunoglobulins"/>
    <property type="match status" value="2"/>
</dbReference>
<dbReference type="InterPro" id="IPR050643">
    <property type="entry name" value="Periplasmic_pilus_chap"/>
</dbReference>
<evidence type="ECO:0000256" key="3">
    <source>
        <dbReference type="ARBA" id="ARBA00022558"/>
    </source>
</evidence>
<sequence>MAMRKNLSRAMTVFALSWLVSSAHAGVVISGTRVIYQAKEREVTVKLSNEGDAPALVQVWLDTGNPNAMPDESKVPFTLSPPLFRLDPKKGQSLRLIYTQEPLPQDKESLFWLNVLEVPPRAAASTTADDPNSLQLAFRSRIKLFFRPAGLPGNADEAAAKVSWKFVRKDNGAYALEATNPTPYHVTFSKIVASESTTSWTSDKGGMVDPGASADFDIGNVAPLADVPAQVDYTFINDYGAGVTGKTLRDGTRK</sequence>
<name>A0A1I6ZEM1_9BURK</name>
<gene>
    <name evidence="12" type="ORF">SAMN05192563_1002314</name>
</gene>
<comment type="subcellular location">
    <subcellularLocation>
        <location evidence="1 8">Periplasm</location>
    </subcellularLocation>
</comment>
<dbReference type="InterPro" id="IPR001829">
    <property type="entry name" value="Pili_assmbl_chaperone_bac"/>
</dbReference>
<dbReference type="InterPro" id="IPR018046">
    <property type="entry name" value="Pili_assmbl_chaperone_CS"/>
</dbReference>
<dbReference type="InterPro" id="IPR008962">
    <property type="entry name" value="PapD-like_sf"/>
</dbReference>
<feature type="domain" description="Pili assembly chaperone C-terminal" evidence="11">
    <location>
        <begin position="179"/>
        <end position="242"/>
    </location>
</feature>
<evidence type="ECO:0000256" key="7">
    <source>
        <dbReference type="ARBA" id="ARBA00023319"/>
    </source>
</evidence>
<keyword evidence="4 9" id="KW-0732">Signal</keyword>
<dbReference type="SUPFAM" id="SSF49584">
    <property type="entry name" value="Periplasmic chaperone C-domain"/>
    <property type="match status" value="1"/>
</dbReference>
<dbReference type="FunFam" id="2.60.40.10:FF:000458">
    <property type="entry name" value="Molecular chaperone FimC"/>
    <property type="match status" value="1"/>
</dbReference>
<dbReference type="PANTHER" id="PTHR30251">
    <property type="entry name" value="PILUS ASSEMBLY CHAPERONE"/>
    <property type="match status" value="1"/>
</dbReference>
<dbReference type="Proteomes" id="UP000198844">
    <property type="component" value="Unassembled WGS sequence"/>
</dbReference>
<dbReference type="GO" id="GO:0071555">
    <property type="term" value="P:cell wall organization"/>
    <property type="evidence" value="ECO:0007669"/>
    <property type="project" value="InterPro"/>
</dbReference>
<evidence type="ECO:0000313" key="12">
    <source>
        <dbReference type="EMBL" id="SFT61122.1"/>
    </source>
</evidence>
<evidence type="ECO:0000256" key="1">
    <source>
        <dbReference type="ARBA" id="ARBA00004418"/>
    </source>
</evidence>
<dbReference type="PRINTS" id="PR00969">
    <property type="entry name" value="CHAPERONPILI"/>
</dbReference>
<proteinExistence type="inferred from homology"/>
<dbReference type="InterPro" id="IPR013783">
    <property type="entry name" value="Ig-like_fold"/>
</dbReference>
<feature type="chain" id="PRO_5011454001" evidence="9">
    <location>
        <begin position="26"/>
        <end position="254"/>
    </location>
</feature>
<dbReference type="InterPro" id="IPR016148">
    <property type="entry name" value="Pili_assmbl_chaperone_C"/>
</dbReference>
<evidence type="ECO:0000259" key="10">
    <source>
        <dbReference type="Pfam" id="PF00345"/>
    </source>
</evidence>
<dbReference type="OrthoDB" id="9131059at2"/>
<keyword evidence="5" id="KW-0574">Periplasm</keyword>
<evidence type="ECO:0000256" key="9">
    <source>
        <dbReference type="SAM" id="SignalP"/>
    </source>
</evidence>
<comment type="similarity">
    <text evidence="2 8">Belongs to the periplasmic pilus chaperone family.</text>
</comment>
<protein>
    <submittedName>
        <fullName evidence="12">Chaperone protein EcpD</fullName>
    </submittedName>
</protein>
<dbReference type="PANTHER" id="PTHR30251:SF2">
    <property type="entry name" value="FIMBRIAL CHAPERONE YADV-RELATED"/>
    <property type="match status" value="1"/>
</dbReference>
<dbReference type="GO" id="GO:0030288">
    <property type="term" value="C:outer membrane-bounded periplasmic space"/>
    <property type="evidence" value="ECO:0007669"/>
    <property type="project" value="InterPro"/>
</dbReference>
<evidence type="ECO:0000256" key="8">
    <source>
        <dbReference type="RuleBase" id="RU003918"/>
    </source>
</evidence>
<dbReference type="InterPro" id="IPR016147">
    <property type="entry name" value="Pili_assmbl_chaperone_N"/>
</dbReference>
<dbReference type="AlphaFoldDB" id="A0A1I6ZEM1"/>
<evidence type="ECO:0000256" key="5">
    <source>
        <dbReference type="ARBA" id="ARBA00022764"/>
    </source>
</evidence>
<keyword evidence="7" id="KW-0393">Immunoglobulin domain</keyword>
<dbReference type="Pfam" id="PF00345">
    <property type="entry name" value="PapD_N"/>
    <property type="match status" value="1"/>
</dbReference>
<evidence type="ECO:0000259" key="11">
    <source>
        <dbReference type="Pfam" id="PF02753"/>
    </source>
</evidence>
<evidence type="ECO:0000256" key="2">
    <source>
        <dbReference type="ARBA" id="ARBA00007399"/>
    </source>
</evidence>
<dbReference type="EMBL" id="FPBH01000002">
    <property type="protein sequence ID" value="SFT61122.1"/>
    <property type="molecule type" value="Genomic_DNA"/>
</dbReference>
<accession>A0A1I6ZEM1</accession>
<keyword evidence="6 8" id="KW-0143">Chaperone</keyword>
<keyword evidence="3" id="KW-1029">Fimbrium biogenesis</keyword>
<dbReference type="InterPro" id="IPR036316">
    <property type="entry name" value="Pili_assmbl_chap_C_dom_sf"/>
</dbReference>
<feature type="domain" description="Pili assembly chaperone N-terminal" evidence="10">
    <location>
        <begin position="26"/>
        <end position="151"/>
    </location>
</feature>
<evidence type="ECO:0000256" key="6">
    <source>
        <dbReference type="ARBA" id="ARBA00023186"/>
    </source>
</evidence>
<evidence type="ECO:0000256" key="4">
    <source>
        <dbReference type="ARBA" id="ARBA00022729"/>
    </source>
</evidence>